<dbReference type="GeneID" id="63867714"/>
<keyword evidence="4" id="KW-1185">Reference proteome</keyword>
<dbReference type="AlphaFoldDB" id="A0A8G1RJT7"/>
<dbReference type="Proteomes" id="UP000249789">
    <property type="component" value="Unassembled WGS sequence"/>
</dbReference>
<sequence>MAKSARRGPKAKGSTTTSSSSSGSGTSTPASQSAAMPLPPFTKAPSSLLPLLSPLSPREIYLIHIDSTPISQKKQTFVVPVLMNLAIVGLLAYRFYSVRHIYPAMFASLVGLTTALSVDTATLSWGDLSGLLLGRFFTVLLDYFLVTVLLPWPIRFVFGPVQWRRRVGFRDREIIVRRSQSGLTQDLKRDRWIREDEETRDRIVTAVTPEKLRKTGYLLVDKDWDLDYEAMIVAHEMVDGGHGSPDSKEQTVKLEEFRTAVVVNTDAHGWLVWRVDDENQTSVPDADSSASSSSSSSSSSSKKDQKGKGKQEISDDAVRSAQRDQIIEFQQKLTAMGKEDLFYRWVELIQYESTQPGGFTPERQVSAMKQVKQLFEENDVDFDKFWEDVGGMEEFTEQLD</sequence>
<reference evidence="3 4" key="1">
    <citation type="submission" date="2018-02" db="EMBL/GenBank/DDBJ databases">
        <title>The genomes of Aspergillus section Nigri reveals drivers in fungal speciation.</title>
        <authorList>
            <consortium name="DOE Joint Genome Institute"/>
            <person name="Vesth T.C."/>
            <person name="Nybo J."/>
            <person name="Theobald S."/>
            <person name="Brandl J."/>
            <person name="Frisvad J.C."/>
            <person name="Nielsen K.F."/>
            <person name="Lyhne E.K."/>
            <person name="Kogle M.E."/>
            <person name="Kuo A."/>
            <person name="Riley R."/>
            <person name="Clum A."/>
            <person name="Nolan M."/>
            <person name="Lipzen A."/>
            <person name="Salamov A."/>
            <person name="Henrissat B."/>
            <person name="Wiebenga A."/>
            <person name="De vries R.P."/>
            <person name="Grigoriev I.V."/>
            <person name="Mortensen U.H."/>
            <person name="Andersen M.R."/>
            <person name="Baker S.E."/>
        </authorList>
    </citation>
    <scope>NUCLEOTIDE SEQUENCE [LARGE SCALE GENOMIC DNA]</scope>
    <source>
        <strain evidence="3 4">CBS 313.89</strain>
    </source>
</reference>
<keyword evidence="2" id="KW-0472">Membrane</keyword>
<evidence type="ECO:0000313" key="4">
    <source>
        <dbReference type="Proteomes" id="UP000249789"/>
    </source>
</evidence>
<feature type="compositionally biased region" description="Low complexity" evidence="1">
    <location>
        <begin position="288"/>
        <end position="300"/>
    </location>
</feature>
<feature type="region of interest" description="Disordered" evidence="1">
    <location>
        <begin position="1"/>
        <end position="36"/>
    </location>
</feature>
<accession>A0A8G1RJT7</accession>
<organism evidence="3 4">
    <name type="scientific">Aspergillus fijiensis CBS 313.89</name>
    <dbReference type="NCBI Taxonomy" id="1448319"/>
    <lineage>
        <taxon>Eukaryota</taxon>
        <taxon>Fungi</taxon>
        <taxon>Dikarya</taxon>
        <taxon>Ascomycota</taxon>
        <taxon>Pezizomycotina</taxon>
        <taxon>Eurotiomycetes</taxon>
        <taxon>Eurotiomycetidae</taxon>
        <taxon>Eurotiales</taxon>
        <taxon>Aspergillaceae</taxon>
        <taxon>Aspergillus</taxon>
    </lineage>
</organism>
<keyword evidence="2" id="KW-0812">Transmembrane</keyword>
<feature type="compositionally biased region" description="Low complexity" evidence="1">
    <location>
        <begin position="13"/>
        <end position="28"/>
    </location>
</feature>
<dbReference type="OrthoDB" id="5421757at2759"/>
<dbReference type="EMBL" id="KZ824689">
    <property type="protein sequence ID" value="RAK72746.1"/>
    <property type="molecule type" value="Genomic_DNA"/>
</dbReference>
<feature type="transmembrane region" description="Helical" evidence="2">
    <location>
        <begin position="132"/>
        <end position="152"/>
    </location>
</feature>
<evidence type="ECO:0000256" key="1">
    <source>
        <dbReference type="SAM" id="MobiDB-lite"/>
    </source>
</evidence>
<feature type="compositionally biased region" description="Basic residues" evidence="1">
    <location>
        <begin position="1"/>
        <end position="10"/>
    </location>
</feature>
<gene>
    <name evidence="3" type="ORF">BO72DRAFT_531615</name>
</gene>
<evidence type="ECO:0000256" key="2">
    <source>
        <dbReference type="SAM" id="Phobius"/>
    </source>
</evidence>
<evidence type="ECO:0000313" key="3">
    <source>
        <dbReference type="EMBL" id="RAK72746.1"/>
    </source>
</evidence>
<name>A0A8G1RJT7_9EURO</name>
<feature type="compositionally biased region" description="Basic and acidic residues" evidence="1">
    <location>
        <begin position="301"/>
        <end position="320"/>
    </location>
</feature>
<feature type="transmembrane region" description="Helical" evidence="2">
    <location>
        <begin position="77"/>
        <end position="96"/>
    </location>
</feature>
<keyword evidence="2" id="KW-1133">Transmembrane helix</keyword>
<dbReference type="VEuPathDB" id="FungiDB:BO72DRAFT_531615"/>
<proteinExistence type="predicted"/>
<dbReference type="RefSeq" id="XP_040796758.1">
    <property type="nucleotide sequence ID" value="XM_040950379.1"/>
</dbReference>
<feature type="transmembrane region" description="Helical" evidence="2">
    <location>
        <begin position="102"/>
        <end position="125"/>
    </location>
</feature>
<protein>
    <submittedName>
        <fullName evidence="3">Uncharacterized protein</fullName>
    </submittedName>
</protein>
<feature type="region of interest" description="Disordered" evidence="1">
    <location>
        <begin position="280"/>
        <end position="320"/>
    </location>
</feature>